<keyword evidence="16" id="KW-1185">Reference proteome</keyword>
<feature type="compositionally biased region" description="Low complexity" evidence="13">
    <location>
        <begin position="900"/>
        <end position="910"/>
    </location>
</feature>
<evidence type="ECO:0000256" key="13">
    <source>
        <dbReference type="SAM" id="MobiDB-lite"/>
    </source>
</evidence>
<dbReference type="Ensembl" id="ENSOTST00005074380.2">
    <property type="protein sequence ID" value="ENSOTSP00005068493.2"/>
    <property type="gene ID" value="ENSOTSG00005032167.2"/>
</dbReference>
<keyword evidence="4" id="KW-0808">Transferase</keyword>
<accession>A0A8C8M684</accession>
<dbReference type="InterPro" id="IPR051234">
    <property type="entry name" value="TAO_STE20_kinase"/>
</dbReference>
<dbReference type="AlphaFoldDB" id="A0A8C8M684"/>
<comment type="similarity">
    <text evidence="1">Belongs to the protein kinase superfamily. STE Ser/Thr protein kinase family. STE20 subfamily.</text>
</comment>
<feature type="compositionally biased region" description="Basic and acidic residues" evidence="13">
    <location>
        <begin position="1006"/>
        <end position="1022"/>
    </location>
</feature>
<evidence type="ECO:0000256" key="7">
    <source>
        <dbReference type="ARBA" id="ARBA00022840"/>
    </source>
</evidence>
<feature type="region of interest" description="Disordered" evidence="13">
    <location>
        <begin position="538"/>
        <end position="565"/>
    </location>
</feature>
<evidence type="ECO:0000313" key="16">
    <source>
        <dbReference type="Proteomes" id="UP000694402"/>
    </source>
</evidence>
<dbReference type="GeneTree" id="ENSGT00940000159991"/>
<dbReference type="FunFam" id="3.30.200.20:FF:000029">
    <property type="entry name" value="Serine/threonine-protein kinase TAO2, putative"/>
    <property type="match status" value="1"/>
</dbReference>
<dbReference type="EC" id="2.7.11.1" evidence="2"/>
<reference evidence="15" key="2">
    <citation type="submission" date="2025-09" db="UniProtKB">
        <authorList>
            <consortium name="Ensembl"/>
        </authorList>
    </citation>
    <scope>IDENTIFICATION</scope>
</reference>
<feature type="compositionally biased region" description="Low complexity" evidence="13">
    <location>
        <begin position="1065"/>
        <end position="1080"/>
    </location>
</feature>
<dbReference type="InterPro" id="IPR008271">
    <property type="entry name" value="Ser/Thr_kinase_AS"/>
</dbReference>
<dbReference type="SMART" id="SM00220">
    <property type="entry name" value="S_TKc"/>
    <property type="match status" value="1"/>
</dbReference>
<evidence type="ECO:0000256" key="9">
    <source>
        <dbReference type="ARBA" id="ARBA00047899"/>
    </source>
</evidence>
<feature type="compositionally biased region" description="Pro residues" evidence="13">
    <location>
        <begin position="1055"/>
        <end position="1064"/>
    </location>
</feature>
<evidence type="ECO:0000256" key="5">
    <source>
        <dbReference type="ARBA" id="ARBA00022741"/>
    </source>
</evidence>
<dbReference type="InterPro" id="IPR000719">
    <property type="entry name" value="Prot_kinase_dom"/>
</dbReference>
<feature type="compositionally biased region" description="Low complexity" evidence="13">
    <location>
        <begin position="345"/>
        <end position="368"/>
    </location>
</feature>
<reference evidence="15" key="1">
    <citation type="submission" date="2025-08" db="UniProtKB">
        <authorList>
            <consortium name="Ensembl"/>
        </authorList>
    </citation>
    <scope>IDENTIFICATION</scope>
</reference>
<proteinExistence type="inferred from homology"/>
<dbReference type="Proteomes" id="UP000694402">
    <property type="component" value="Unassembled WGS sequence"/>
</dbReference>
<keyword evidence="8 12" id="KW-0175">Coiled coil</keyword>
<feature type="region of interest" description="Disordered" evidence="13">
    <location>
        <begin position="885"/>
        <end position="1142"/>
    </location>
</feature>
<dbReference type="PANTHER" id="PTHR47167:SF6">
    <property type="entry name" value="SERINE_THREONINE-PROTEIN KINASE TAO2"/>
    <property type="match status" value="1"/>
</dbReference>
<dbReference type="PANTHER" id="PTHR47167">
    <property type="entry name" value="SERINE/THREONINE-PROTEIN KINASE TAO1-LIKE PROTEIN"/>
    <property type="match status" value="1"/>
</dbReference>
<dbReference type="PROSITE" id="PS50011">
    <property type="entry name" value="PROTEIN_KINASE_DOM"/>
    <property type="match status" value="1"/>
</dbReference>
<dbReference type="GO" id="GO:0004674">
    <property type="term" value="F:protein serine/threonine kinase activity"/>
    <property type="evidence" value="ECO:0007669"/>
    <property type="project" value="UniProtKB-KW"/>
</dbReference>
<sequence>MPSSVRAGNLKDPDVAELFYRDDPEKLFADLREIGHGSFGAVYFARDVRNNEVVAIKKMSYTGKQSNEKWQDIIKEVKFLQKLRHPNTIEYRGCYLREHTAWLVMEYCLGSASDLLEVHKKPLQEVEIAAITHGALLGLAYLHSHNMIHRDVKAGNILLTEPGQVKLGDFGSASIVAPANSFVGTPYWMAPEVILAMDEGQYDGKVDVWSLGITCIELAERKPPLFNMNAMSALYHIAQNESPILASNHWSDYFRNFVDSCLQKIPQDRPISDVLLNHRFLCRERPLTAVMDLIARTKDAVRELDNLQYRKMKKILFHEAHNGPTPEGGEEEEVGYLLRTGTVGSMESSQSVPSMSISASSQSSSVNSLADGSDDSNEMAMMTEGEHTVTSNSSIIHRPTVSLREQSPPLYTFPLRSFLSPHSLFPLSLQVTRQIQEHEQGSALREQMSGYKRMRRQHQKQLMGLENKLKAEMDEHQLRLDKELENQRNTFGGEGDKLGKKHQAILEKETKAALAEEKKFQQHILSQQKKELTSLLESQKRQYRQRKDQLKEELNENQSTPKREKQEWLVRQKECLQQLQAEEEAGLLRRQRQYYELQCRQYKRKMLLARHNLEQDLLREDLNKKQTQRDLECAMLLRHHESTQELEFRQLGAVQRTRADLIRTQHQTELTNQMEYNKRREQELRQKHTVEVRQQPKSLKSKELQIKRQFQDTCKIQTRQYKALRNHLLESTPKADHKAVLKRLKEEQTRKLAILAEQYDHSINDMLSTQALRLDETQEAEYQVLRMQLQQELELLNAYQSKIKIHTDSQHEREAKDLEQRVSIRRALLEQRIEEEMLSLQNERSERIRTLLERQAREIEAFDSESMRLGFSNMALTGIPAEAFNQGYPNPSPSSGPGGWPSRPVPRSGSHWSHGVQNSVAPPSWRSQNSCSGGGGFSRAESITLSHGLGRDSEMNMSGRGHSSNSSSSSSSSSSHHHHHHQQQQQQQQHYLPQHYHHHHQSTPHLYRESREREDREREREWGGGGGGHQHHHHGGGVHHHHLSQHASAQSLALLPPPPPPPPISLYSSSPPSSSSSSSSQGGGYGGMVARGPSLMALRNSPQPLRRTASGGPGGAGGGEGVLSRSTSVTSHISNGSHLSYS</sequence>
<feature type="compositionally biased region" description="Basic residues" evidence="13">
    <location>
        <begin position="1029"/>
        <end position="1044"/>
    </location>
</feature>
<feature type="domain" description="Protein kinase" evidence="14">
    <location>
        <begin position="28"/>
        <end position="281"/>
    </location>
</feature>
<dbReference type="GO" id="GO:0005737">
    <property type="term" value="C:cytoplasm"/>
    <property type="evidence" value="ECO:0007669"/>
    <property type="project" value="TreeGrafter"/>
</dbReference>
<dbReference type="InterPro" id="IPR011009">
    <property type="entry name" value="Kinase-like_dom_sf"/>
</dbReference>
<evidence type="ECO:0000256" key="1">
    <source>
        <dbReference type="ARBA" id="ARBA00008874"/>
    </source>
</evidence>
<feature type="compositionally biased region" description="Low complexity" evidence="13">
    <location>
        <begin position="983"/>
        <end position="994"/>
    </location>
</feature>
<dbReference type="SUPFAM" id="SSF56112">
    <property type="entry name" value="Protein kinase-like (PK-like)"/>
    <property type="match status" value="1"/>
</dbReference>
<name>A0A8C8M684_ONCTS</name>
<feature type="compositionally biased region" description="Polar residues" evidence="13">
    <location>
        <begin position="1124"/>
        <end position="1142"/>
    </location>
</feature>
<evidence type="ECO:0000256" key="8">
    <source>
        <dbReference type="ARBA" id="ARBA00023054"/>
    </source>
</evidence>
<evidence type="ECO:0000259" key="14">
    <source>
        <dbReference type="PROSITE" id="PS50011"/>
    </source>
</evidence>
<feature type="coiled-coil region" evidence="12">
    <location>
        <begin position="448"/>
        <end position="486"/>
    </location>
</feature>
<comment type="catalytic activity">
    <reaction evidence="10">
        <text>L-seryl-[protein] + ATP = O-phospho-L-seryl-[protein] + ADP + H(+)</text>
        <dbReference type="Rhea" id="RHEA:17989"/>
        <dbReference type="Rhea" id="RHEA-COMP:9863"/>
        <dbReference type="Rhea" id="RHEA-COMP:11604"/>
        <dbReference type="ChEBI" id="CHEBI:15378"/>
        <dbReference type="ChEBI" id="CHEBI:29999"/>
        <dbReference type="ChEBI" id="CHEBI:30616"/>
        <dbReference type="ChEBI" id="CHEBI:83421"/>
        <dbReference type="ChEBI" id="CHEBI:456216"/>
        <dbReference type="EC" id="2.7.11.1"/>
    </reaction>
</comment>
<organism evidence="15 16">
    <name type="scientific">Oncorhynchus tshawytscha</name>
    <name type="common">Chinook salmon</name>
    <name type="synonym">Salmo tshawytscha</name>
    <dbReference type="NCBI Taxonomy" id="74940"/>
    <lineage>
        <taxon>Eukaryota</taxon>
        <taxon>Metazoa</taxon>
        <taxon>Chordata</taxon>
        <taxon>Craniata</taxon>
        <taxon>Vertebrata</taxon>
        <taxon>Euteleostomi</taxon>
        <taxon>Actinopterygii</taxon>
        <taxon>Neopterygii</taxon>
        <taxon>Teleostei</taxon>
        <taxon>Protacanthopterygii</taxon>
        <taxon>Salmoniformes</taxon>
        <taxon>Salmonidae</taxon>
        <taxon>Salmoninae</taxon>
        <taxon>Oncorhynchus</taxon>
    </lineage>
</organism>
<evidence type="ECO:0000313" key="15">
    <source>
        <dbReference type="Ensembl" id="ENSOTSP00005068493.2"/>
    </source>
</evidence>
<dbReference type="Pfam" id="PF00069">
    <property type="entry name" value="Pkinase"/>
    <property type="match status" value="1"/>
</dbReference>
<dbReference type="InterPro" id="IPR017441">
    <property type="entry name" value="Protein_kinase_ATP_BS"/>
</dbReference>
<keyword evidence="5 11" id="KW-0547">Nucleotide-binding</keyword>
<gene>
    <name evidence="15" type="primary">taok2a</name>
</gene>
<dbReference type="PROSITE" id="PS00107">
    <property type="entry name" value="PROTEIN_KINASE_ATP"/>
    <property type="match status" value="1"/>
</dbReference>
<comment type="catalytic activity">
    <reaction evidence="9">
        <text>L-threonyl-[protein] + ATP = O-phospho-L-threonyl-[protein] + ADP + H(+)</text>
        <dbReference type="Rhea" id="RHEA:46608"/>
        <dbReference type="Rhea" id="RHEA-COMP:11060"/>
        <dbReference type="Rhea" id="RHEA-COMP:11605"/>
        <dbReference type="ChEBI" id="CHEBI:15378"/>
        <dbReference type="ChEBI" id="CHEBI:30013"/>
        <dbReference type="ChEBI" id="CHEBI:30616"/>
        <dbReference type="ChEBI" id="CHEBI:61977"/>
        <dbReference type="ChEBI" id="CHEBI:456216"/>
        <dbReference type="EC" id="2.7.11.1"/>
    </reaction>
</comment>
<dbReference type="PROSITE" id="PS00108">
    <property type="entry name" value="PROTEIN_KINASE_ST"/>
    <property type="match status" value="1"/>
</dbReference>
<feature type="compositionally biased region" description="Low complexity" evidence="13">
    <location>
        <begin position="1045"/>
        <end position="1054"/>
    </location>
</feature>
<feature type="compositionally biased region" description="Polar residues" evidence="13">
    <location>
        <begin position="915"/>
        <end position="931"/>
    </location>
</feature>
<feature type="region of interest" description="Disordered" evidence="13">
    <location>
        <begin position="345"/>
        <end position="378"/>
    </location>
</feature>
<evidence type="ECO:0000256" key="10">
    <source>
        <dbReference type="ARBA" id="ARBA00048679"/>
    </source>
</evidence>
<dbReference type="GO" id="GO:0005524">
    <property type="term" value="F:ATP binding"/>
    <property type="evidence" value="ECO:0007669"/>
    <property type="project" value="UniProtKB-UniRule"/>
</dbReference>
<evidence type="ECO:0000256" key="6">
    <source>
        <dbReference type="ARBA" id="ARBA00022777"/>
    </source>
</evidence>
<feature type="compositionally biased region" description="Basic and acidic residues" evidence="13">
    <location>
        <begin position="545"/>
        <end position="554"/>
    </location>
</feature>
<evidence type="ECO:0000256" key="3">
    <source>
        <dbReference type="ARBA" id="ARBA00022527"/>
    </source>
</evidence>
<dbReference type="Gene3D" id="3.30.200.20">
    <property type="entry name" value="Phosphorylase Kinase, domain 1"/>
    <property type="match status" value="1"/>
</dbReference>
<evidence type="ECO:0000256" key="2">
    <source>
        <dbReference type="ARBA" id="ARBA00012513"/>
    </source>
</evidence>
<protein>
    <recommendedName>
        <fullName evidence="2">non-specific serine/threonine protein kinase</fullName>
        <ecNumber evidence="2">2.7.11.1</ecNumber>
    </recommendedName>
</protein>
<keyword evidence="7 11" id="KW-0067">ATP-binding</keyword>
<dbReference type="Gene3D" id="1.10.510.10">
    <property type="entry name" value="Transferase(Phosphotransferase) domain 1"/>
    <property type="match status" value="1"/>
</dbReference>
<keyword evidence="6" id="KW-0418">Kinase</keyword>
<dbReference type="FunFam" id="1.10.510.10:FF:000030">
    <property type="entry name" value="Serine/threonine-protein kinase TAO2, putative"/>
    <property type="match status" value="1"/>
</dbReference>
<keyword evidence="3" id="KW-0723">Serine/threonine-protein kinase</keyword>
<feature type="binding site" evidence="11">
    <location>
        <position position="58"/>
    </location>
    <ligand>
        <name>ATP</name>
        <dbReference type="ChEBI" id="CHEBI:30616"/>
    </ligand>
</feature>
<feature type="compositionally biased region" description="Low complexity" evidence="13">
    <location>
        <begin position="962"/>
        <end position="974"/>
    </location>
</feature>
<evidence type="ECO:0000256" key="12">
    <source>
        <dbReference type="SAM" id="Coils"/>
    </source>
</evidence>
<evidence type="ECO:0000256" key="11">
    <source>
        <dbReference type="PROSITE-ProRule" id="PRU10141"/>
    </source>
</evidence>
<feature type="compositionally biased region" description="Gly residues" evidence="13">
    <location>
        <begin position="1111"/>
        <end position="1121"/>
    </location>
</feature>
<evidence type="ECO:0000256" key="4">
    <source>
        <dbReference type="ARBA" id="ARBA00022679"/>
    </source>
</evidence>